<dbReference type="Pfam" id="PF00685">
    <property type="entry name" value="Sulfotransfer_1"/>
    <property type="match status" value="1"/>
</dbReference>
<accession>A0A345H997</accession>
<dbReference type="KEGG" id="fat:DVK85_02515"/>
<name>A0A345H997_9FLAO</name>
<dbReference type="Proteomes" id="UP000253951">
    <property type="component" value="Chromosome"/>
</dbReference>
<evidence type="ECO:0000256" key="2">
    <source>
        <dbReference type="ARBA" id="ARBA00023180"/>
    </source>
</evidence>
<keyword evidence="1 4" id="KW-0808">Transferase</keyword>
<dbReference type="InterPro" id="IPR027417">
    <property type="entry name" value="P-loop_NTPase"/>
</dbReference>
<dbReference type="Gene3D" id="3.40.50.300">
    <property type="entry name" value="P-loop containing nucleotide triphosphate hydrolases"/>
    <property type="match status" value="1"/>
</dbReference>
<evidence type="ECO:0000256" key="1">
    <source>
        <dbReference type="ARBA" id="ARBA00022679"/>
    </source>
</evidence>
<protein>
    <submittedName>
        <fullName evidence="4">Sulfotransferase</fullName>
    </submittedName>
</protein>
<dbReference type="OrthoDB" id="981508at2"/>
<sequence length="288" mass="33993">MVPNFILAGAMKSGTTFLHNLLENHPQILIIDRDMDYAYFDDDRIYKRGKEWYLSLFEKVLKDKEEDTIIGQTSADCNFNPGSIQRILDHNPDTKLIFVLRHPIDRAYSLYWHQYGMGREYRKFEYAIKIEPTLITKSYHNFKHYSYIERSRYNSQFKEIIKLVPAENLLFMDFESLVKEPLATTNIVLEFLGANKVDDLKKLNFTELPRNPAKIPTSHVVVVLSVFMQNMGMIRIGRRILNLFRKESRPPKLNEDTRKLLELELKDDILFFEKVKSDFVSKIKTTKI</sequence>
<dbReference type="RefSeq" id="WP_114676920.1">
    <property type="nucleotide sequence ID" value="NZ_CP031188.1"/>
</dbReference>
<dbReference type="SUPFAM" id="SSF52540">
    <property type="entry name" value="P-loop containing nucleoside triphosphate hydrolases"/>
    <property type="match status" value="1"/>
</dbReference>
<dbReference type="AlphaFoldDB" id="A0A345H997"/>
<evidence type="ECO:0000259" key="3">
    <source>
        <dbReference type="Pfam" id="PF00685"/>
    </source>
</evidence>
<dbReference type="PANTHER" id="PTHR10605:SF56">
    <property type="entry name" value="BIFUNCTIONAL HEPARAN SULFATE N-DEACETYLASE_N-SULFOTRANSFERASE"/>
    <property type="match status" value="1"/>
</dbReference>
<dbReference type="InterPro" id="IPR000863">
    <property type="entry name" value="Sulfotransferase_dom"/>
</dbReference>
<evidence type="ECO:0000313" key="4">
    <source>
        <dbReference type="EMBL" id="AXG73157.1"/>
    </source>
</evidence>
<evidence type="ECO:0000313" key="5">
    <source>
        <dbReference type="Proteomes" id="UP000253951"/>
    </source>
</evidence>
<keyword evidence="5" id="KW-1185">Reference proteome</keyword>
<gene>
    <name evidence="4" type="ORF">DVK85_02515</name>
</gene>
<dbReference type="EMBL" id="CP031188">
    <property type="protein sequence ID" value="AXG73157.1"/>
    <property type="molecule type" value="Genomic_DNA"/>
</dbReference>
<proteinExistence type="predicted"/>
<keyword evidence="2" id="KW-0325">Glycoprotein</keyword>
<organism evidence="4 5">
    <name type="scientific">Flavobacterium arcticum</name>
    <dbReference type="NCBI Taxonomy" id="1784713"/>
    <lineage>
        <taxon>Bacteria</taxon>
        <taxon>Pseudomonadati</taxon>
        <taxon>Bacteroidota</taxon>
        <taxon>Flavobacteriia</taxon>
        <taxon>Flavobacteriales</taxon>
        <taxon>Flavobacteriaceae</taxon>
        <taxon>Flavobacterium</taxon>
    </lineage>
</organism>
<dbReference type="PANTHER" id="PTHR10605">
    <property type="entry name" value="HEPARAN SULFATE SULFOTRANSFERASE"/>
    <property type="match status" value="1"/>
</dbReference>
<dbReference type="InterPro" id="IPR037359">
    <property type="entry name" value="NST/OST"/>
</dbReference>
<dbReference type="GO" id="GO:0008146">
    <property type="term" value="F:sulfotransferase activity"/>
    <property type="evidence" value="ECO:0007669"/>
    <property type="project" value="InterPro"/>
</dbReference>
<reference evidence="4 5" key="1">
    <citation type="submission" date="2018-07" db="EMBL/GenBank/DDBJ databases">
        <title>Complete genome sequence of Flavobacterium arcticum type strain SM1502T.</title>
        <authorList>
            <person name="Li Y."/>
            <person name="Li D.-D."/>
        </authorList>
    </citation>
    <scope>NUCLEOTIDE SEQUENCE [LARGE SCALE GENOMIC DNA]</scope>
    <source>
        <strain evidence="4 5">SM1502</strain>
    </source>
</reference>
<feature type="domain" description="Sulfotransferase" evidence="3">
    <location>
        <begin position="4"/>
        <end position="213"/>
    </location>
</feature>